<evidence type="ECO:0000259" key="1">
    <source>
        <dbReference type="Pfam" id="PF08447"/>
    </source>
</evidence>
<dbReference type="Proteomes" id="UP001174932">
    <property type="component" value="Unassembled WGS sequence"/>
</dbReference>
<accession>A0ABT8YKT7</accession>
<dbReference type="Gene3D" id="3.30.450.20">
    <property type="entry name" value="PAS domain"/>
    <property type="match status" value="1"/>
</dbReference>
<proteinExistence type="predicted"/>
<gene>
    <name evidence="2" type="ORF">Q4481_10080</name>
</gene>
<keyword evidence="3" id="KW-1185">Reference proteome</keyword>
<dbReference type="EMBL" id="JAUOZU010000007">
    <property type="protein sequence ID" value="MDO6964306.1"/>
    <property type="molecule type" value="Genomic_DNA"/>
</dbReference>
<protein>
    <submittedName>
        <fullName evidence="2">PAS domain-containing protein</fullName>
    </submittedName>
</protein>
<comment type="caution">
    <text evidence="2">The sequence shown here is derived from an EMBL/GenBank/DDBJ whole genome shotgun (WGS) entry which is preliminary data.</text>
</comment>
<reference evidence="2" key="2">
    <citation type="submission" date="2023-07" db="EMBL/GenBank/DDBJ databases">
        <authorList>
            <person name="Shen H."/>
        </authorList>
    </citation>
    <scope>NUCLEOTIDE SEQUENCE</scope>
    <source>
        <strain evidence="2">TNR-22</strain>
    </source>
</reference>
<dbReference type="SUPFAM" id="SSF55785">
    <property type="entry name" value="PYP-like sensor domain (PAS domain)"/>
    <property type="match status" value="1"/>
</dbReference>
<sequence length="152" mass="16978">MAQDHWSEILKLDFVAGFDSSQDYSDLELSTAEVADLITAHRAYGVIRFDVATGGLFYSEDACNIVGIPPTEGSVNVADLLRHTHPDDVQLVSSAFPAAIRYKSGFHAIFRYQRDGEYRFLRIVAKWRDGGDAGELIGVIYEFYDHLRVAGM</sequence>
<organism evidence="2 3">
    <name type="scientific">Rhizobium alvei</name>
    <dbReference type="NCBI Taxonomy" id="1132659"/>
    <lineage>
        <taxon>Bacteria</taxon>
        <taxon>Pseudomonadati</taxon>
        <taxon>Pseudomonadota</taxon>
        <taxon>Alphaproteobacteria</taxon>
        <taxon>Hyphomicrobiales</taxon>
        <taxon>Rhizobiaceae</taxon>
        <taxon>Rhizobium/Agrobacterium group</taxon>
        <taxon>Rhizobium</taxon>
    </lineage>
</organism>
<dbReference type="InterPro" id="IPR013655">
    <property type="entry name" value="PAS_fold_3"/>
</dbReference>
<reference evidence="2" key="1">
    <citation type="journal article" date="2015" name="Int. J. Syst. Evol. Microbiol.">
        <title>Rhizobium alvei sp. nov., isolated from a freshwater river.</title>
        <authorList>
            <person name="Sheu S.Y."/>
            <person name="Huang H.W."/>
            <person name="Young C.C."/>
            <person name="Chen W.M."/>
        </authorList>
    </citation>
    <scope>NUCLEOTIDE SEQUENCE</scope>
    <source>
        <strain evidence="2">TNR-22</strain>
    </source>
</reference>
<dbReference type="RefSeq" id="WP_304376229.1">
    <property type="nucleotide sequence ID" value="NZ_JAUOZU010000007.1"/>
</dbReference>
<evidence type="ECO:0000313" key="2">
    <source>
        <dbReference type="EMBL" id="MDO6964306.1"/>
    </source>
</evidence>
<feature type="domain" description="PAS fold-3" evidence="1">
    <location>
        <begin position="56"/>
        <end position="138"/>
    </location>
</feature>
<dbReference type="Pfam" id="PF08447">
    <property type="entry name" value="PAS_3"/>
    <property type="match status" value="1"/>
</dbReference>
<evidence type="ECO:0000313" key="3">
    <source>
        <dbReference type="Proteomes" id="UP001174932"/>
    </source>
</evidence>
<name>A0ABT8YKT7_9HYPH</name>
<dbReference type="InterPro" id="IPR035965">
    <property type="entry name" value="PAS-like_dom_sf"/>
</dbReference>